<dbReference type="RefSeq" id="WP_345338992.1">
    <property type="nucleotide sequence ID" value="NZ_BAABLI010000008.1"/>
</dbReference>
<keyword evidence="1" id="KW-0326">Glycosidase</keyword>
<dbReference type="Pfam" id="PF03352">
    <property type="entry name" value="Adenine_glyco"/>
    <property type="match status" value="1"/>
</dbReference>
<evidence type="ECO:0000313" key="2">
    <source>
        <dbReference type="Proteomes" id="UP001597380"/>
    </source>
</evidence>
<accession>A0ABW4XNC9</accession>
<dbReference type="InterPro" id="IPR052891">
    <property type="entry name" value="DNA-3mA_glycosylase"/>
</dbReference>
<dbReference type="EMBL" id="JBHUHT010000012">
    <property type="protein sequence ID" value="MFD2096618.1"/>
    <property type="molecule type" value="Genomic_DNA"/>
</dbReference>
<organism evidence="1 2">
    <name type="scientific">Corallincola platygyrae</name>
    <dbReference type="NCBI Taxonomy" id="1193278"/>
    <lineage>
        <taxon>Bacteria</taxon>
        <taxon>Pseudomonadati</taxon>
        <taxon>Pseudomonadota</taxon>
        <taxon>Gammaproteobacteria</taxon>
        <taxon>Alteromonadales</taxon>
        <taxon>Psychromonadaceae</taxon>
        <taxon>Corallincola</taxon>
    </lineage>
</organism>
<evidence type="ECO:0000313" key="1">
    <source>
        <dbReference type="EMBL" id="MFD2096618.1"/>
    </source>
</evidence>
<protein>
    <submittedName>
        <fullName evidence="1">DNA-3-methyladenine glycosylase I</fullName>
        <ecNumber evidence="1">3.2.2.20</ecNumber>
    </submittedName>
</protein>
<gene>
    <name evidence="1" type="ORF">ACFSJ3_11540</name>
</gene>
<dbReference type="InterPro" id="IPR011257">
    <property type="entry name" value="DNA_glycosylase"/>
</dbReference>
<proteinExistence type="predicted"/>
<dbReference type="GO" id="GO:0008725">
    <property type="term" value="F:DNA-3-methyladenine glycosylase activity"/>
    <property type="evidence" value="ECO:0007669"/>
    <property type="project" value="UniProtKB-EC"/>
</dbReference>
<dbReference type="PANTHER" id="PTHR30037:SF3">
    <property type="entry name" value="BLR0857 PROTEIN"/>
    <property type="match status" value="1"/>
</dbReference>
<keyword evidence="1" id="KW-0378">Hydrolase</keyword>
<sequence>MAIETFDRIYHRAAERKGGERALEFLLGEPLSSAELAHIPDDRFLATITKVIFQSGFVWRVIEDKWPAFEKAFFGFAPEKMVLLNDIHIDRLMQDASIVRNGQKIATVPKNAQMILDVAKQHGSFARFIADWPSDDITGLWLWLKKNGARLGGNSGAYMLRRMGKDTFVLSKDVVAHLVGAGVVDKNPTSQRDLKAVQQAFNQWAEQSQRPLTQISQVIAYSVGENHVQAT</sequence>
<name>A0ABW4XNC9_9GAMM</name>
<dbReference type="SUPFAM" id="SSF48150">
    <property type="entry name" value="DNA-glycosylase"/>
    <property type="match status" value="1"/>
</dbReference>
<dbReference type="PANTHER" id="PTHR30037">
    <property type="entry name" value="DNA-3-METHYLADENINE GLYCOSYLASE 1"/>
    <property type="match status" value="1"/>
</dbReference>
<dbReference type="Gene3D" id="1.10.340.30">
    <property type="entry name" value="Hypothetical protein, domain 2"/>
    <property type="match status" value="1"/>
</dbReference>
<keyword evidence="2" id="KW-1185">Reference proteome</keyword>
<comment type="caution">
    <text evidence="1">The sequence shown here is derived from an EMBL/GenBank/DDBJ whole genome shotgun (WGS) entry which is preliminary data.</text>
</comment>
<dbReference type="EC" id="3.2.2.20" evidence="1"/>
<reference evidence="2" key="1">
    <citation type="journal article" date="2019" name="Int. J. Syst. Evol. Microbiol.">
        <title>The Global Catalogue of Microorganisms (GCM) 10K type strain sequencing project: providing services to taxonomists for standard genome sequencing and annotation.</title>
        <authorList>
            <consortium name="The Broad Institute Genomics Platform"/>
            <consortium name="The Broad Institute Genome Sequencing Center for Infectious Disease"/>
            <person name="Wu L."/>
            <person name="Ma J."/>
        </authorList>
    </citation>
    <scope>NUCLEOTIDE SEQUENCE [LARGE SCALE GENOMIC DNA]</scope>
    <source>
        <strain evidence="2">CGMCC 1.10992</strain>
    </source>
</reference>
<dbReference type="InterPro" id="IPR005019">
    <property type="entry name" value="Adenine_glyco"/>
</dbReference>
<dbReference type="Proteomes" id="UP001597380">
    <property type="component" value="Unassembled WGS sequence"/>
</dbReference>